<comment type="caution">
    <text evidence="19">The sequence shown here is derived from an EMBL/GenBank/DDBJ whole genome shotgun (WGS) entry which is preliminary data.</text>
</comment>
<keyword evidence="8" id="KW-0819">tRNA processing</keyword>
<evidence type="ECO:0000256" key="6">
    <source>
        <dbReference type="ARBA" id="ARBA00022679"/>
    </source>
</evidence>
<comment type="catalytic activity">
    <reaction evidence="13">
        <text>N(6)-L-threonylcarbamoyladenosine(37) in tRNA + (sulfur carrier)-SH + AH2 + 2 S-adenosyl-L-methionine = 2-methylsulfanyl-N(6)-L-threonylcarbamoyladenosine(37) in tRNA + (sulfur carrier)-H + 5'-deoxyadenosine + L-methionine + A + S-adenosyl-L-homocysteine + 2 H(+)</text>
        <dbReference type="Rhea" id="RHEA:37075"/>
        <dbReference type="Rhea" id="RHEA-COMP:10163"/>
        <dbReference type="Rhea" id="RHEA-COMP:11092"/>
        <dbReference type="Rhea" id="RHEA-COMP:14737"/>
        <dbReference type="Rhea" id="RHEA-COMP:14739"/>
        <dbReference type="ChEBI" id="CHEBI:13193"/>
        <dbReference type="ChEBI" id="CHEBI:15378"/>
        <dbReference type="ChEBI" id="CHEBI:17319"/>
        <dbReference type="ChEBI" id="CHEBI:17499"/>
        <dbReference type="ChEBI" id="CHEBI:29917"/>
        <dbReference type="ChEBI" id="CHEBI:57844"/>
        <dbReference type="ChEBI" id="CHEBI:57856"/>
        <dbReference type="ChEBI" id="CHEBI:59789"/>
        <dbReference type="ChEBI" id="CHEBI:64428"/>
        <dbReference type="ChEBI" id="CHEBI:74418"/>
        <dbReference type="ChEBI" id="CHEBI:74420"/>
        <dbReference type="EC" id="2.8.4.5"/>
    </reaction>
</comment>
<dbReference type="PROSITE" id="PS50926">
    <property type="entry name" value="TRAM"/>
    <property type="match status" value="1"/>
</dbReference>
<evidence type="ECO:0000256" key="15">
    <source>
        <dbReference type="ARBA" id="ARBA00069898"/>
    </source>
</evidence>
<evidence type="ECO:0000256" key="11">
    <source>
        <dbReference type="ARBA" id="ARBA00023014"/>
    </source>
</evidence>
<evidence type="ECO:0000256" key="14">
    <source>
        <dbReference type="ARBA" id="ARBA00061574"/>
    </source>
</evidence>
<dbReference type="NCBIfam" id="TIGR00089">
    <property type="entry name" value="MiaB/RimO family radical SAM methylthiotransferase"/>
    <property type="match status" value="1"/>
</dbReference>
<name>A0A6A8MAP1_9FIRM</name>
<evidence type="ECO:0000313" key="19">
    <source>
        <dbReference type="EMBL" id="MST68366.1"/>
    </source>
</evidence>
<dbReference type="InterPro" id="IPR038135">
    <property type="entry name" value="Methylthiotransferase_N_sf"/>
</dbReference>
<dbReference type="Pfam" id="PF00919">
    <property type="entry name" value="UPF0004"/>
    <property type="match status" value="1"/>
</dbReference>
<feature type="domain" description="Radical SAM core" evidence="18">
    <location>
        <begin position="167"/>
        <end position="407"/>
    </location>
</feature>
<dbReference type="SFLD" id="SFLDG01082">
    <property type="entry name" value="B12-binding_domain_containing"/>
    <property type="match status" value="1"/>
</dbReference>
<dbReference type="InterPro" id="IPR020612">
    <property type="entry name" value="Methylthiotransferase_CS"/>
</dbReference>
<evidence type="ECO:0000256" key="1">
    <source>
        <dbReference type="ARBA" id="ARBA00001966"/>
    </source>
</evidence>
<dbReference type="PROSITE" id="PS01278">
    <property type="entry name" value="MTTASE_RADICAL"/>
    <property type="match status" value="1"/>
</dbReference>
<dbReference type="InterPro" id="IPR006638">
    <property type="entry name" value="Elp3/MiaA/NifB-like_rSAM"/>
</dbReference>
<dbReference type="GO" id="GO:0051539">
    <property type="term" value="F:4 iron, 4 sulfur cluster binding"/>
    <property type="evidence" value="ECO:0007669"/>
    <property type="project" value="UniProtKB-KW"/>
</dbReference>
<dbReference type="SFLD" id="SFLDG01061">
    <property type="entry name" value="methylthiotransferase"/>
    <property type="match status" value="1"/>
</dbReference>
<keyword evidence="5" id="KW-0963">Cytoplasm</keyword>
<evidence type="ECO:0000256" key="2">
    <source>
        <dbReference type="ARBA" id="ARBA00002399"/>
    </source>
</evidence>
<dbReference type="EMBL" id="VUNB01000002">
    <property type="protein sequence ID" value="MST68366.1"/>
    <property type="molecule type" value="Genomic_DNA"/>
</dbReference>
<evidence type="ECO:0000259" key="17">
    <source>
        <dbReference type="PROSITE" id="PS51449"/>
    </source>
</evidence>
<dbReference type="PROSITE" id="PS51449">
    <property type="entry name" value="MTTASE_N"/>
    <property type="match status" value="1"/>
</dbReference>
<dbReference type="GO" id="GO:0035598">
    <property type="term" value="F:tRNA (N(6)-L-threonylcarbamoyladenosine(37)-C(2))-methylthiotransferase activity"/>
    <property type="evidence" value="ECO:0007669"/>
    <property type="project" value="UniProtKB-EC"/>
</dbReference>
<keyword evidence="4" id="KW-0004">4Fe-4S</keyword>
<dbReference type="FunFam" id="3.40.50.12160:FF:000004">
    <property type="entry name" value="Threonylcarbamoyladenosine tRNA methylthiotransferase MtaB"/>
    <property type="match status" value="1"/>
</dbReference>
<dbReference type="PANTHER" id="PTHR11918">
    <property type="entry name" value="RADICAL SAM PROTEINS"/>
    <property type="match status" value="1"/>
</dbReference>
<organism evidence="19">
    <name type="scientific">Baileyella intestinalis</name>
    <dbReference type="NCBI Taxonomy" id="2606709"/>
    <lineage>
        <taxon>Bacteria</taxon>
        <taxon>Bacillati</taxon>
        <taxon>Bacillota</taxon>
        <taxon>Clostridia</taxon>
        <taxon>Peptostreptococcales</taxon>
        <taxon>Anaerovoracaceae</taxon>
        <taxon>Baileyella</taxon>
    </lineage>
</organism>
<comment type="cofactor">
    <cofactor evidence="1">
        <name>[4Fe-4S] cluster</name>
        <dbReference type="ChEBI" id="CHEBI:49883"/>
    </cofactor>
</comment>
<dbReference type="EC" id="2.8.4.5" evidence="3"/>
<evidence type="ECO:0000256" key="12">
    <source>
        <dbReference type="ARBA" id="ARBA00031213"/>
    </source>
</evidence>
<protein>
    <recommendedName>
        <fullName evidence="15">Threonylcarbamoyladenosine tRNA methylthiotransferase MtaB</fullName>
        <ecNumber evidence="3">2.8.4.5</ecNumber>
    </recommendedName>
    <alternativeName>
        <fullName evidence="12">tRNA-t(6)A37 methylthiotransferase</fullName>
    </alternativeName>
</protein>
<evidence type="ECO:0000259" key="16">
    <source>
        <dbReference type="PROSITE" id="PS50926"/>
    </source>
</evidence>
<dbReference type="InterPro" id="IPR013848">
    <property type="entry name" value="Methylthiotransferase_N"/>
</dbReference>
<dbReference type="SFLD" id="SFLDS00029">
    <property type="entry name" value="Radical_SAM"/>
    <property type="match status" value="1"/>
</dbReference>
<proteinExistence type="inferred from homology"/>
<evidence type="ECO:0000256" key="4">
    <source>
        <dbReference type="ARBA" id="ARBA00022485"/>
    </source>
</evidence>
<evidence type="ECO:0000256" key="3">
    <source>
        <dbReference type="ARBA" id="ARBA00013273"/>
    </source>
</evidence>
<dbReference type="PANTHER" id="PTHR11918:SF45">
    <property type="entry name" value="THREONYLCARBAMOYLADENOSINE TRNA METHYLTHIOTRANSFERASE"/>
    <property type="match status" value="1"/>
</dbReference>
<keyword evidence="9" id="KW-0479">Metal-binding</keyword>
<keyword evidence="11" id="KW-0411">Iron-sulfur</keyword>
<dbReference type="InterPro" id="IPR002792">
    <property type="entry name" value="TRAM_dom"/>
</dbReference>
<comment type="similarity">
    <text evidence="14">Belongs to the methylthiotransferase family. MtaB subfamily.</text>
</comment>
<evidence type="ECO:0000256" key="10">
    <source>
        <dbReference type="ARBA" id="ARBA00023004"/>
    </source>
</evidence>
<feature type="domain" description="TRAM" evidence="16">
    <location>
        <begin position="410"/>
        <end position="471"/>
    </location>
</feature>
<sequence length="474" mass="53559">MKAAFHTLGCKVNQYETEAIKENFAARGTEIVGEEDWADVYVINTCTVTNIADRKSRQYIRRMKKLNPDSLMVVTGCYAQVGAEELEKMSDVDMIVGNNLKSSICQMVFDELDRRLTGVNPEDNKESAAGIVSNNGFVHNENSKIEEILDYSNLDTYEDMGLVTSGESEMSRAYIKIQEGCNKFCSYCLIPYARGQIRSRSVDAIVEEASQLISRGYRELILTGINTALYGMEDDFEFEARDDEAGLRGIEVAIKRVNELPGDFRIRLSSLEPNVVDVEHVERLLKYNKLCHHLHLALQSGSDHVLDLMHRDYTREEFLDIVRALRAKDPLFGITTDIIAGFPGETEEDFEDTLDMVRRAEFGKVHPFRYSPRKGTKAFSMGDTVTGEVKNRRARELGKAGEEAARRFHEKNLGTVARVLVESIEDGIAQGYSANYIKVRFKADEQTKQGEFRSVRLVEIYNEGCLGEATEEGR</sequence>
<evidence type="ECO:0000256" key="7">
    <source>
        <dbReference type="ARBA" id="ARBA00022691"/>
    </source>
</evidence>
<dbReference type="PROSITE" id="PS51918">
    <property type="entry name" value="RADICAL_SAM"/>
    <property type="match status" value="1"/>
</dbReference>
<evidence type="ECO:0000256" key="13">
    <source>
        <dbReference type="ARBA" id="ARBA00051661"/>
    </source>
</evidence>
<keyword evidence="10" id="KW-0408">Iron</keyword>
<dbReference type="InterPro" id="IPR023404">
    <property type="entry name" value="rSAM_horseshoe"/>
</dbReference>
<dbReference type="AlphaFoldDB" id="A0A6A8MAP1"/>
<dbReference type="CDD" id="cd01335">
    <property type="entry name" value="Radical_SAM"/>
    <property type="match status" value="1"/>
</dbReference>
<gene>
    <name evidence="19" type="primary">mtaB</name>
    <name evidence="19" type="ORF">FYJ66_02010</name>
</gene>
<dbReference type="Gene3D" id="3.80.30.20">
    <property type="entry name" value="tm_1862 like domain"/>
    <property type="match status" value="1"/>
</dbReference>
<dbReference type="SMART" id="SM00729">
    <property type="entry name" value="Elp3"/>
    <property type="match status" value="1"/>
</dbReference>
<comment type="function">
    <text evidence="2">Catalyzes the methylthiolation of N6-threonylcarbamoyladenosine (t(6)A), leading to the formation of 2-methylthio-N6-threonylcarbamoyladenosine (ms(2)t(6)A) at position 37 in tRNAs that read codons beginning with adenine.</text>
</comment>
<keyword evidence="7" id="KW-0949">S-adenosyl-L-methionine</keyword>
<evidence type="ECO:0000259" key="18">
    <source>
        <dbReference type="PROSITE" id="PS51918"/>
    </source>
</evidence>
<dbReference type="InterPro" id="IPR006467">
    <property type="entry name" value="MiaB-like_bact"/>
</dbReference>
<reference evidence="19" key="1">
    <citation type="submission" date="2019-09" db="EMBL/GenBank/DDBJ databases">
        <title>In-depth cultivation of the pig gut microbiome towards novel bacterial diversity and tailored functional studies.</title>
        <authorList>
            <person name="Wylensek D."/>
            <person name="Hitch T.C.A."/>
            <person name="Clavel T."/>
        </authorList>
    </citation>
    <scope>NUCLEOTIDE SEQUENCE</scope>
    <source>
        <strain evidence="19">RF-744-FAT-WT-3</strain>
    </source>
</reference>
<evidence type="ECO:0000256" key="8">
    <source>
        <dbReference type="ARBA" id="ARBA00022694"/>
    </source>
</evidence>
<evidence type="ECO:0000256" key="5">
    <source>
        <dbReference type="ARBA" id="ARBA00022490"/>
    </source>
</evidence>
<dbReference type="InterPro" id="IPR007197">
    <property type="entry name" value="rSAM"/>
</dbReference>
<dbReference type="Gene3D" id="3.40.50.12160">
    <property type="entry name" value="Methylthiotransferase, N-terminal domain"/>
    <property type="match status" value="1"/>
</dbReference>
<dbReference type="GO" id="GO:0046872">
    <property type="term" value="F:metal ion binding"/>
    <property type="evidence" value="ECO:0007669"/>
    <property type="project" value="UniProtKB-KW"/>
</dbReference>
<keyword evidence="6 19" id="KW-0808">Transferase</keyword>
<dbReference type="NCBIfam" id="TIGR01579">
    <property type="entry name" value="MiaB-like-C"/>
    <property type="match status" value="1"/>
</dbReference>
<dbReference type="InterPro" id="IPR005839">
    <property type="entry name" value="Methylthiotransferase"/>
</dbReference>
<accession>A0A6A8MAP1</accession>
<dbReference type="InterPro" id="IPR058240">
    <property type="entry name" value="rSAM_sf"/>
</dbReference>
<dbReference type="RefSeq" id="WP_154571847.1">
    <property type="nucleotide sequence ID" value="NZ_VUNB01000002.1"/>
</dbReference>
<dbReference type="SUPFAM" id="SSF102114">
    <property type="entry name" value="Radical SAM enzymes"/>
    <property type="match status" value="1"/>
</dbReference>
<evidence type="ECO:0000256" key="9">
    <source>
        <dbReference type="ARBA" id="ARBA00022723"/>
    </source>
</evidence>
<dbReference type="FunFam" id="3.80.30.20:FF:000001">
    <property type="entry name" value="tRNA-2-methylthio-N(6)-dimethylallyladenosine synthase 2"/>
    <property type="match status" value="1"/>
</dbReference>
<feature type="domain" description="MTTase N-terminal" evidence="17">
    <location>
        <begin position="1"/>
        <end position="113"/>
    </location>
</feature>
<dbReference type="Pfam" id="PF04055">
    <property type="entry name" value="Radical_SAM"/>
    <property type="match status" value="1"/>
</dbReference>